<organism evidence="11 12">
    <name type="scientific">Pristionchus mayeri</name>
    <dbReference type="NCBI Taxonomy" id="1317129"/>
    <lineage>
        <taxon>Eukaryota</taxon>
        <taxon>Metazoa</taxon>
        <taxon>Ecdysozoa</taxon>
        <taxon>Nematoda</taxon>
        <taxon>Chromadorea</taxon>
        <taxon>Rhabditida</taxon>
        <taxon>Rhabditina</taxon>
        <taxon>Diplogasteromorpha</taxon>
        <taxon>Diplogasteroidea</taxon>
        <taxon>Neodiplogasteridae</taxon>
        <taxon>Pristionchus</taxon>
    </lineage>
</organism>
<dbReference type="GO" id="GO:0003865">
    <property type="term" value="F:3-oxo-5-alpha-steroid 4-dehydrogenase activity"/>
    <property type="evidence" value="ECO:0007669"/>
    <property type="project" value="TreeGrafter"/>
</dbReference>
<evidence type="ECO:0000256" key="6">
    <source>
        <dbReference type="ARBA" id="ARBA00046320"/>
    </source>
</evidence>
<proteinExistence type="inferred from homology"/>
<comment type="pathway">
    <text evidence="9">Protein modification; protein glycosylation.</text>
</comment>
<evidence type="ECO:0000256" key="9">
    <source>
        <dbReference type="RuleBase" id="RU367081"/>
    </source>
</evidence>
<sequence length="302" mass="34806">RMIPAIILNYIIGITAILTVSALTTLYSPFGSIVGEFTTYGKMNEQKLRNVTKWISVPKRFFRHFYILAVGSVAGWIYLGLQFTWKEMKSEQFVPYLRMLTNKTPQIPFSLGMIVLGLLMLHVTRRFLEASLISVYSDSSMNIFHYLLGIIHYIILPLCVVCETLGFASKSVYPLRLDLDGWNQWQYMGLLTFFYANFHQFKIAVQLAKTRRDPTGKVLDHNVHAIQYGGWFDLVSCPHFLMEILIYCSITAILPKGATAFKYLCGFVVVNQVFAALLTHRWYKSHFKDYPPQRKAVIPYIL</sequence>
<dbReference type="PROSITE" id="PS50244">
    <property type="entry name" value="S5A_REDUCTASE"/>
    <property type="match status" value="1"/>
</dbReference>
<keyword evidence="9" id="KW-0256">Endoplasmic reticulum</keyword>
<evidence type="ECO:0000256" key="5">
    <source>
        <dbReference type="ARBA" id="ARBA00023136"/>
    </source>
</evidence>
<dbReference type="PANTHER" id="PTHR14624:SF0">
    <property type="entry name" value="POLYPRENOL REDUCTASE"/>
    <property type="match status" value="1"/>
</dbReference>
<reference evidence="12" key="1">
    <citation type="submission" date="2022-10" db="EMBL/GenBank/DDBJ databases">
        <title>Genome assembly of Pristionchus species.</title>
        <authorList>
            <person name="Yoshida K."/>
            <person name="Sommer R.J."/>
        </authorList>
    </citation>
    <scope>NUCLEOTIDE SEQUENCE [LARGE SCALE GENOMIC DNA]</scope>
    <source>
        <strain evidence="12">RS5460</strain>
    </source>
</reference>
<dbReference type="InterPro" id="IPR001104">
    <property type="entry name" value="3-oxo-5_a-steroid_4-DH_C"/>
</dbReference>
<dbReference type="AlphaFoldDB" id="A0AAN5DDK7"/>
<keyword evidence="12" id="KW-1185">Reference proteome</keyword>
<feature type="transmembrane region" description="Helical" evidence="9">
    <location>
        <begin position="65"/>
        <end position="85"/>
    </location>
</feature>
<keyword evidence="4 9" id="KW-1133">Transmembrane helix</keyword>
<evidence type="ECO:0000256" key="1">
    <source>
        <dbReference type="ARBA" id="ARBA00004127"/>
    </source>
</evidence>
<keyword evidence="9" id="KW-0521">NADP</keyword>
<dbReference type="EC" id="1.3.1.94" evidence="2 9"/>
<keyword evidence="9" id="KW-0560">Oxidoreductase</keyword>
<evidence type="ECO:0000256" key="8">
    <source>
        <dbReference type="ARBA" id="ARBA00049427"/>
    </source>
</evidence>
<feature type="transmembrane region" description="Helical" evidence="9">
    <location>
        <begin position="143"/>
        <end position="167"/>
    </location>
</feature>
<dbReference type="EMBL" id="BTRK01000006">
    <property type="protein sequence ID" value="GMR60175.1"/>
    <property type="molecule type" value="Genomic_DNA"/>
</dbReference>
<evidence type="ECO:0000256" key="3">
    <source>
        <dbReference type="ARBA" id="ARBA00022692"/>
    </source>
</evidence>
<comment type="catalytic activity">
    <reaction evidence="8 9">
        <text>a di-trans,poly-cis-dolichal + NADP(+) = a di-trans,poly-cis-polyprenal + NADPH + H(+)</text>
        <dbReference type="Rhea" id="RHEA:80727"/>
        <dbReference type="Rhea" id="RHEA-COMP:19536"/>
        <dbReference type="Rhea" id="RHEA-COMP:19537"/>
        <dbReference type="ChEBI" id="CHEBI:15378"/>
        <dbReference type="ChEBI" id="CHEBI:57783"/>
        <dbReference type="ChEBI" id="CHEBI:58349"/>
        <dbReference type="ChEBI" id="CHEBI:231623"/>
        <dbReference type="ChEBI" id="CHEBI:231637"/>
        <dbReference type="EC" id="1.3.1.94"/>
    </reaction>
    <physiologicalReaction direction="right-to-left" evidence="8 9">
        <dbReference type="Rhea" id="RHEA:80729"/>
    </physiologicalReaction>
</comment>
<feature type="transmembrane region" description="Helical" evidence="9">
    <location>
        <begin position="6"/>
        <end position="27"/>
    </location>
</feature>
<comment type="caution">
    <text evidence="11">The sequence shown here is derived from an EMBL/GenBank/DDBJ whole genome shotgun (WGS) entry which is preliminary data.</text>
</comment>
<accession>A0AAN5DDK7</accession>
<keyword evidence="3 9" id="KW-0812">Transmembrane</keyword>
<dbReference type="Proteomes" id="UP001328107">
    <property type="component" value="Unassembled WGS sequence"/>
</dbReference>
<comment type="function">
    <text evidence="9">Plays a key role in early steps of protein N-linked glycosylation by being involved in the conversion of polyprenol into dolichol. Acts as a polyprenal reductase that mediates the reduction of polyprenal into dolichal in a NADP-dependent mechanism. Dolichols are required for the synthesis of dolichol-linked monosaccharides and the oligosaccharide precursor used for N-glycosylation.</text>
</comment>
<evidence type="ECO:0000256" key="4">
    <source>
        <dbReference type="ARBA" id="ARBA00022989"/>
    </source>
</evidence>
<dbReference type="GO" id="GO:0016095">
    <property type="term" value="P:polyprenol catabolic process"/>
    <property type="evidence" value="ECO:0007669"/>
    <property type="project" value="UniProtKB-UniRule"/>
</dbReference>
<feature type="transmembrane region" description="Helical" evidence="9">
    <location>
        <begin position="105"/>
        <end position="123"/>
    </location>
</feature>
<dbReference type="GO" id="GO:0005789">
    <property type="term" value="C:endoplasmic reticulum membrane"/>
    <property type="evidence" value="ECO:0007669"/>
    <property type="project" value="UniProtKB-SubCell"/>
</dbReference>
<gene>
    <name evidence="11" type="ORF">PMAYCL1PPCAC_30370</name>
</gene>
<name>A0AAN5DDK7_9BILA</name>
<comment type="similarity">
    <text evidence="6 9">Belongs to the steroid 5-alpha reductase family. Polyprenal reductase subfamily.</text>
</comment>
<dbReference type="Pfam" id="PF02544">
    <property type="entry name" value="Steroid_dh"/>
    <property type="match status" value="1"/>
</dbReference>
<dbReference type="GO" id="GO:0102389">
    <property type="term" value="F:polyprenol reductase activity"/>
    <property type="evidence" value="ECO:0007669"/>
    <property type="project" value="UniProtKB-UniRule"/>
</dbReference>
<evidence type="ECO:0000313" key="11">
    <source>
        <dbReference type="EMBL" id="GMR60175.1"/>
    </source>
</evidence>
<keyword evidence="5 9" id="KW-0472">Membrane</keyword>
<dbReference type="GO" id="GO:0006488">
    <property type="term" value="P:dolichol-linked oligosaccharide biosynthetic process"/>
    <property type="evidence" value="ECO:0007669"/>
    <property type="project" value="UniProtKB-UniRule"/>
</dbReference>
<dbReference type="InterPro" id="IPR039698">
    <property type="entry name" value="Dfg10/SRD5A3"/>
</dbReference>
<feature type="domain" description="3-oxo-5-alpha-steroid 4-dehydrogenase C-terminal" evidence="10">
    <location>
        <begin position="185"/>
        <end position="302"/>
    </location>
</feature>
<evidence type="ECO:0000256" key="7">
    <source>
        <dbReference type="ARBA" id="ARBA00047186"/>
    </source>
</evidence>
<evidence type="ECO:0000313" key="12">
    <source>
        <dbReference type="Proteomes" id="UP001328107"/>
    </source>
</evidence>
<evidence type="ECO:0000256" key="2">
    <source>
        <dbReference type="ARBA" id="ARBA00012522"/>
    </source>
</evidence>
<dbReference type="PANTHER" id="PTHR14624">
    <property type="entry name" value="DFG10 PROTEIN"/>
    <property type="match status" value="1"/>
</dbReference>
<comment type="subcellular location">
    <subcellularLocation>
        <location evidence="1">Endomembrane system</location>
        <topology evidence="1">Multi-pass membrane protein</topology>
    </subcellularLocation>
    <subcellularLocation>
        <location evidence="9">Endoplasmic reticulum membrane</location>
    </subcellularLocation>
</comment>
<feature type="non-terminal residue" evidence="11">
    <location>
        <position position="1"/>
    </location>
</feature>
<protein>
    <recommendedName>
        <fullName evidence="7 9">Polyprenal reductase</fullName>
        <ecNumber evidence="2 9">1.3.1.94</ecNumber>
    </recommendedName>
</protein>
<dbReference type="GO" id="GO:0160198">
    <property type="term" value="F:polyprenal reductase activity"/>
    <property type="evidence" value="ECO:0007669"/>
    <property type="project" value="UniProtKB-EC"/>
</dbReference>
<evidence type="ECO:0000259" key="10">
    <source>
        <dbReference type="Pfam" id="PF02544"/>
    </source>
</evidence>